<comment type="caution">
    <text evidence="1">The sequence shown here is derived from an EMBL/GenBank/DDBJ whole genome shotgun (WGS) entry which is preliminary data.</text>
</comment>
<dbReference type="AlphaFoldDB" id="A0A9N9D2F8"/>
<keyword evidence="2" id="KW-1185">Reference proteome</keyword>
<sequence>MEIDENFNPFLSATIIQTEANTNHFQAPQRILTEYSSQITLQQNIQP</sequence>
<organism evidence="1 2">
    <name type="scientific">Diversispora eburnea</name>
    <dbReference type="NCBI Taxonomy" id="1213867"/>
    <lineage>
        <taxon>Eukaryota</taxon>
        <taxon>Fungi</taxon>
        <taxon>Fungi incertae sedis</taxon>
        <taxon>Mucoromycota</taxon>
        <taxon>Glomeromycotina</taxon>
        <taxon>Glomeromycetes</taxon>
        <taxon>Diversisporales</taxon>
        <taxon>Diversisporaceae</taxon>
        <taxon>Diversispora</taxon>
    </lineage>
</organism>
<dbReference type="Proteomes" id="UP000789706">
    <property type="component" value="Unassembled WGS sequence"/>
</dbReference>
<evidence type="ECO:0000313" key="1">
    <source>
        <dbReference type="EMBL" id="CAG8625229.1"/>
    </source>
</evidence>
<name>A0A9N9D2F8_9GLOM</name>
<reference evidence="1" key="1">
    <citation type="submission" date="2021-06" db="EMBL/GenBank/DDBJ databases">
        <authorList>
            <person name="Kallberg Y."/>
            <person name="Tangrot J."/>
            <person name="Rosling A."/>
        </authorList>
    </citation>
    <scope>NUCLEOTIDE SEQUENCE</scope>
    <source>
        <strain evidence="1">AZ414A</strain>
    </source>
</reference>
<feature type="non-terminal residue" evidence="1">
    <location>
        <position position="1"/>
    </location>
</feature>
<proteinExistence type="predicted"/>
<gene>
    <name evidence="1" type="ORF">DEBURN_LOCUS10538</name>
</gene>
<dbReference type="EMBL" id="CAJVPK010003259">
    <property type="protein sequence ID" value="CAG8625229.1"/>
    <property type="molecule type" value="Genomic_DNA"/>
</dbReference>
<accession>A0A9N9D2F8</accession>
<evidence type="ECO:0000313" key="2">
    <source>
        <dbReference type="Proteomes" id="UP000789706"/>
    </source>
</evidence>
<protein>
    <submittedName>
        <fullName evidence="1">9832_t:CDS:1</fullName>
    </submittedName>
</protein>